<feature type="transmembrane region" description="Helical" evidence="7">
    <location>
        <begin position="120"/>
        <end position="142"/>
    </location>
</feature>
<feature type="transmembrane region" description="Helical" evidence="7">
    <location>
        <begin position="13"/>
        <end position="33"/>
    </location>
</feature>
<evidence type="ECO:0000256" key="5">
    <source>
        <dbReference type="ARBA" id="ARBA00022989"/>
    </source>
</evidence>
<keyword evidence="9" id="KW-1185">Reference proteome</keyword>
<keyword evidence="5 7" id="KW-1133">Transmembrane helix</keyword>
<evidence type="ECO:0000256" key="4">
    <source>
        <dbReference type="ARBA" id="ARBA00022692"/>
    </source>
</evidence>
<dbReference type="OrthoDB" id="9779817at2"/>
<keyword evidence="3" id="KW-1003">Cell membrane</keyword>
<evidence type="ECO:0000256" key="7">
    <source>
        <dbReference type="SAM" id="Phobius"/>
    </source>
</evidence>
<evidence type="ECO:0008006" key="10">
    <source>
        <dbReference type="Google" id="ProtNLM"/>
    </source>
</evidence>
<proteinExistence type="inferred from homology"/>
<evidence type="ECO:0000256" key="3">
    <source>
        <dbReference type="ARBA" id="ARBA00022475"/>
    </source>
</evidence>
<feature type="transmembrane region" description="Helical" evidence="7">
    <location>
        <begin position="40"/>
        <end position="58"/>
    </location>
</feature>
<protein>
    <recommendedName>
        <fullName evidence="10">Flagellar biosynthetic protein FliR</fullName>
    </recommendedName>
</protein>
<feature type="transmembrane region" description="Helical" evidence="7">
    <location>
        <begin position="209"/>
        <end position="239"/>
    </location>
</feature>
<gene>
    <name evidence="8" type="ORF">TRM7615_00380</name>
</gene>
<reference evidence="9" key="1">
    <citation type="submission" date="2018-03" db="EMBL/GenBank/DDBJ databases">
        <authorList>
            <person name="Rodrigo-Torres L."/>
            <person name="Arahal R. D."/>
            <person name="Lucena T."/>
        </authorList>
    </citation>
    <scope>NUCLEOTIDE SEQUENCE [LARGE SCALE GENOMIC DNA]</scope>
    <source>
        <strain evidence="9">CECT 7615</strain>
    </source>
</reference>
<feature type="transmembrane region" description="Helical" evidence="7">
    <location>
        <begin position="174"/>
        <end position="197"/>
    </location>
</feature>
<evidence type="ECO:0000256" key="6">
    <source>
        <dbReference type="ARBA" id="ARBA00023136"/>
    </source>
</evidence>
<keyword evidence="4 7" id="KW-0812">Transmembrane</keyword>
<dbReference type="PANTHER" id="PTHR30065">
    <property type="entry name" value="FLAGELLAR BIOSYNTHETIC PROTEIN FLIR"/>
    <property type="match status" value="1"/>
</dbReference>
<accession>A0A2R8C3A1</accession>
<comment type="similarity">
    <text evidence="2">Belongs to the FliR/MopE/SpaR family.</text>
</comment>
<keyword evidence="6 7" id="KW-0472">Membrane</keyword>
<feature type="transmembrane region" description="Helical" evidence="7">
    <location>
        <begin position="78"/>
        <end position="99"/>
    </location>
</feature>
<sequence length="254" mass="26805">MSEPLAQYLTSEFWHAFTVLLRISAFVSVMPAFGERTVPTRVKMGIAIAFTAIVAPALGERFEPVNFAAFARLAMTEIVVGLVLGIMVRLFVLGLQTAGSIAAQATSLSQILGGAAVEPVPAMGFLLVMAGLTLAVMTGLHVRAAEYAILSYQLFPAGTLPNASDLTRWGVGQIATVFALAFSLAAPFVIASLIYNLAMGAINRAMPQLMVAFVGAPVITFGGLFILFAATPLLLTIWVDAVNDFLMNPLGGPR</sequence>
<dbReference type="GO" id="GO:0006605">
    <property type="term" value="P:protein targeting"/>
    <property type="evidence" value="ECO:0007669"/>
    <property type="project" value="InterPro"/>
</dbReference>
<dbReference type="InterPro" id="IPR002010">
    <property type="entry name" value="T3SS_IM_R"/>
</dbReference>
<dbReference type="AlphaFoldDB" id="A0A2R8C3A1"/>
<dbReference type="RefSeq" id="WP_108785213.1">
    <property type="nucleotide sequence ID" value="NZ_ONZG01000001.1"/>
</dbReference>
<dbReference type="PANTHER" id="PTHR30065:SF1">
    <property type="entry name" value="SURFACE PRESENTATION OF ANTIGENS PROTEIN SPAR"/>
    <property type="match status" value="1"/>
</dbReference>
<evidence type="ECO:0000313" key="8">
    <source>
        <dbReference type="EMBL" id="SPJ26911.1"/>
    </source>
</evidence>
<evidence type="ECO:0000313" key="9">
    <source>
        <dbReference type="Proteomes" id="UP000244898"/>
    </source>
</evidence>
<comment type="subcellular location">
    <subcellularLocation>
        <location evidence="1">Cell membrane</location>
        <topology evidence="1">Multi-pass membrane protein</topology>
    </subcellularLocation>
</comment>
<dbReference type="PRINTS" id="PR00953">
    <property type="entry name" value="TYPE3IMRPROT"/>
</dbReference>
<evidence type="ECO:0000256" key="2">
    <source>
        <dbReference type="ARBA" id="ARBA00009772"/>
    </source>
</evidence>
<organism evidence="8 9">
    <name type="scientific">Falsiruegeria mediterranea M17</name>
    <dbReference type="NCBI Taxonomy" id="1200281"/>
    <lineage>
        <taxon>Bacteria</taxon>
        <taxon>Pseudomonadati</taxon>
        <taxon>Pseudomonadota</taxon>
        <taxon>Alphaproteobacteria</taxon>
        <taxon>Rhodobacterales</taxon>
        <taxon>Roseobacteraceae</taxon>
        <taxon>Falsiruegeria</taxon>
    </lineage>
</organism>
<name>A0A2R8C3A1_9RHOB</name>
<dbReference type="GO" id="GO:0005886">
    <property type="term" value="C:plasma membrane"/>
    <property type="evidence" value="ECO:0007669"/>
    <property type="project" value="UniProtKB-SubCell"/>
</dbReference>
<evidence type="ECO:0000256" key="1">
    <source>
        <dbReference type="ARBA" id="ARBA00004651"/>
    </source>
</evidence>
<dbReference type="EMBL" id="ONZG01000001">
    <property type="protein sequence ID" value="SPJ26911.1"/>
    <property type="molecule type" value="Genomic_DNA"/>
</dbReference>
<dbReference type="Proteomes" id="UP000244898">
    <property type="component" value="Unassembled WGS sequence"/>
</dbReference>
<dbReference type="Pfam" id="PF01311">
    <property type="entry name" value="Bac_export_1"/>
    <property type="match status" value="1"/>
</dbReference>